<dbReference type="InterPro" id="IPR023408">
    <property type="entry name" value="MscS_beta-dom_sf"/>
</dbReference>
<name>A0A8T0GR64_CERPU</name>
<evidence type="ECO:0000259" key="10">
    <source>
        <dbReference type="Pfam" id="PF25237"/>
    </source>
</evidence>
<feature type="transmembrane region" description="Helical" evidence="7">
    <location>
        <begin position="234"/>
        <end position="258"/>
    </location>
</feature>
<organism evidence="11 12">
    <name type="scientific">Ceratodon purpureus</name>
    <name type="common">Fire moss</name>
    <name type="synonym">Dicranum purpureum</name>
    <dbReference type="NCBI Taxonomy" id="3225"/>
    <lineage>
        <taxon>Eukaryota</taxon>
        <taxon>Viridiplantae</taxon>
        <taxon>Streptophyta</taxon>
        <taxon>Embryophyta</taxon>
        <taxon>Bryophyta</taxon>
        <taxon>Bryophytina</taxon>
        <taxon>Bryopsida</taxon>
        <taxon>Dicranidae</taxon>
        <taxon>Pseudoditrichales</taxon>
        <taxon>Ditrichaceae</taxon>
        <taxon>Ceratodon</taxon>
    </lineage>
</organism>
<evidence type="ECO:0000256" key="2">
    <source>
        <dbReference type="ARBA" id="ARBA00008017"/>
    </source>
</evidence>
<evidence type="ECO:0000259" key="9">
    <source>
        <dbReference type="Pfam" id="PF24956"/>
    </source>
</evidence>
<feature type="transmembrane region" description="Helical" evidence="7">
    <location>
        <begin position="151"/>
        <end position="171"/>
    </location>
</feature>
<comment type="caution">
    <text evidence="11">The sequence shown here is derived from an EMBL/GenBank/DDBJ whole genome shotgun (WGS) entry which is preliminary data.</text>
</comment>
<keyword evidence="4 7" id="KW-1133">Transmembrane helix</keyword>
<evidence type="ECO:0000256" key="5">
    <source>
        <dbReference type="ARBA" id="ARBA00023136"/>
    </source>
</evidence>
<sequence>MAALQLRCWCSPTPAGDSKAAVARCRSISSVTTRRNALTLNGNSCRIGLSTRPLGLVPKIRLERRVFASLNTDGFGAFTDVAQRLVVPAVNTAPLLISRAYRNIQELPPVVQLSAAGVGLLVFASFLLAPSVCLIWGLFNKKESNWEKSQTRLVLTSYVRPLVVWGGIIMMCRALDIVELPSVASIAVKQRFIHFVRSLATVSMFALWAGSLIQQVQKYLMKRSNLKDSRSVSLPFIGNAVSTSVWVAAVCLLLELLGFSTHKWLAAGGMGTVLLTLAGREILTNFLSSMMIHATKPFVESEKIQTKIEGQEVTGTVEHVGWWSATVIRGSEREAVLVPNHKFSTSVVRNHTQKTHWRIKTFIGINHHDVNKISKIVADMRKVIANHPEIEQKRLHRRVFFDHISSQNLALMIMVSCFVKTSRFEEYLRVKEVVLMDLLKVVAHHGGRLATPLRSVQRFVGESEARPVSYNGSQARPVVLNTGSTGSTVDGEDDSRVASNNPIFEQKPYLRNKSFKESTVTVETQTVTVATDTKDGSDPLSKWKARRSMSFKEVSTSVSSSSKSRLESVEAMALRARDGVSAGSSLEKPLVKAPDDEKEPGIRSFKSSS</sequence>
<dbReference type="EMBL" id="CM026430">
    <property type="protein sequence ID" value="KAG0561423.1"/>
    <property type="molecule type" value="Genomic_DNA"/>
</dbReference>
<reference evidence="11" key="1">
    <citation type="submission" date="2020-06" db="EMBL/GenBank/DDBJ databases">
        <title>WGS assembly of Ceratodon purpureus strain R40.</title>
        <authorList>
            <person name="Carey S.B."/>
            <person name="Jenkins J."/>
            <person name="Shu S."/>
            <person name="Lovell J.T."/>
            <person name="Sreedasyam A."/>
            <person name="Maumus F."/>
            <person name="Tiley G.P."/>
            <person name="Fernandez-Pozo N."/>
            <person name="Barry K."/>
            <person name="Chen C."/>
            <person name="Wang M."/>
            <person name="Lipzen A."/>
            <person name="Daum C."/>
            <person name="Saski C.A."/>
            <person name="Payton A.C."/>
            <person name="Mcbreen J.C."/>
            <person name="Conrad R.E."/>
            <person name="Kollar L.M."/>
            <person name="Olsson S."/>
            <person name="Huttunen S."/>
            <person name="Landis J.B."/>
            <person name="Wickett N.J."/>
            <person name="Johnson M.G."/>
            <person name="Rensing S.A."/>
            <person name="Grimwood J."/>
            <person name="Schmutz J."/>
            <person name="Mcdaniel S.F."/>
        </authorList>
    </citation>
    <scope>NUCLEOTIDE SEQUENCE</scope>
    <source>
        <strain evidence="11">R40</strain>
    </source>
</reference>
<dbReference type="PANTHER" id="PTHR43634:SF2">
    <property type="entry name" value="LOW CONDUCTANCE MECHANOSENSITIVE CHANNEL YNAI"/>
    <property type="match status" value="1"/>
</dbReference>
<feature type="compositionally biased region" description="Basic and acidic residues" evidence="6">
    <location>
        <begin position="589"/>
        <end position="601"/>
    </location>
</feature>
<dbReference type="Gene3D" id="2.30.30.60">
    <property type="match status" value="1"/>
</dbReference>
<evidence type="ECO:0000256" key="7">
    <source>
        <dbReference type="SAM" id="Phobius"/>
    </source>
</evidence>
<dbReference type="AlphaFoldDB" id="A0A8T0GR64"/>
<dbReference type="GO" id="GO:0016020">
    <property type="term" value="C:membrane"/>
    <property type="evidence" value="ECO:0007669"/>
    <property type="project" value="UniProtKB-SubCell"/>
</dbReference>
<feature type="transmembrane region" description="Helical" evidence="7">
    <location>
        <begin position="113"/>
        <end position="139"/>
    </location>
</feature>
<feature type="region of interest" description="Disordered" evidence="6">
    <location>
        <begin position="578"/>
        <end position="609"/>
    </location>
</feature>
<evidence type="ECO:0000259" key="8">
    <source>
        <dbReference type="Pfam" id="PF00924"/>
    </source>
</evidence>
<dbReference type="InterPro" id="IPR006685">
    <property type="entry name" value="MscS_channel_2nd"/>
</dbReference>
<evidence type="ECO:0000256" key="3">
    <source>
        <dbReference type="ARBA" id="ARBA00022692"/>
    </source>
</evidence>
<accession>A0A8T0GR64</accession>
<dbReference type="Pfam" id="PF00924">
    <property type="entry name" value="MS_channel_2nd"/>
    <property type="match status" value="1"/>
</dbReference>
<evidence type="ECO:0000256" key="6">
    <source>
        <dbReference type="SAM" id="MobiDB-lite"/>
    </source>
</evidence>
<gene>
    <name evidence="11" type="ORF">KC19_9G063700</name>
</gene>
<feature type="transmembrane region" description="Helical" evidence="7">
    <location>
        <begin position="191"/>
        <end position="213"/>
    </location>
</feature>
<dbReference type="Pfam" id="PF24956">
    <property type="entry name" value="Msl2-3_C"/>
    <property type="match status" value="1"/>
</dbReference>
<comment type="similarity">
    <text evidence="2">Belongs to the MscS (TC 1.A.23) family.</text>
</comment>
<dbReference type="PANTHER" id="PTHR43634">
    <property type="entry name" value="OW CONDUCTANCE MECHANOSENSITIVE CHANNEL"/>
    <property type="match status" value="1"/>
</dbReference>
<dbReference type="Gene3D" id="1.10.287.1260">
    <property type="match status" value="1"/>
</dbReference>
<dbReference type="GO" id="GO:0055085">
    <property type="term" value="P:transmembrane transport"/>
    <property type="evidence" value="ECO:0007669"/>
    <property type="project" value="InterPro"/>
</dbReference>
<feature type="domain" description="Mechanosensitive channel protein 2/3 transmembrane" evidence="10">
    <location>
        <begin position="151"/>
        <end position="280"/>
    </location>
</feature>
<feature type="domain" description="Mechanosensitive ion channel protein 2/3 C-terminal" evidence="9">
    <location>
        <begin position="357"/>
        <end position="442"/>
    </location>
</feature>
<dbReference type="InterPro" id="IPR010920">
    <property type="entry name" value="LSM_dom_sf"/>
</dbReference>
<comment type="subcellular location">
    <subcellularLocation>
        <location evidence="1">Membrane</location>
        <topology evidence="1">Multi-pass membrane protein</topology>
    </subcellularLocation>
</comment>
<evidence type="ECO:0000313" key="12">
    <source>
        <dbReference type="Proteomes" id="UP000822688"/>
    </source>
</evidence>
<dbReference type="Pfam" id="PF25237">
    <property type="entry name" value="MSL2_3"/>
    <property type="match status" value="1"/>
</dbReference>
<evidence type="ECO:0000256" key="4">
    <source>
        <dbReference type="ARBA" id="ARBA00022989"/>
    </source>
</evidence>
<dbReference type="InterPro" id="IPR057483">
    <property type="entry name" value="MSL2/3_TM_dom"/>
</dbReference>
<evidence type="ECO:0000256" key="1">
    <source>
        <dbReference type="ARBA" id="ARBA00004141"/>
    </source>
</evidence>
<feature type="domain" description="Mechanosensitive ion channel MscS" evidence="8">
    <location>
        <begin position="282"/>
        <end position="352"/>
    </location>
</feature>
<feature type="region of interest" description="Disordered" evidence="6">
    <location>
        <begin position="476"/>
        <end position="498"/>
    </location>
</feature>
<dbReference type="InterPro" id="IPR056876">
    <property type="entry name" value="Msl2-3_C"/>
</dbReference>
<keyword evidence="12" id="KW-1185">Reference proteome</keyword>
<keyword evidence="3 7" id="KW-0812">Transmembrane</keyword>
<keyword evidence="5 7" id="KW-0472">Membrane</keyword>
<dbReference type="InterPro" id="IPR045042">
    <property type="entry name" value="YnaI-like"/>
</dbReference>
<proteinExistence type="inferred from homology"/>
<dbReference type="SUPFAM" id="SSF50182">
    <property type="entry name" value="Sm-like ribonucleoproteins"/>
    <property type="match status" value="1"/>
</dbReference>
<dbReference type="Proteomes" id="UP000822688">
    <property type="component" value="Chromosome 9"/>
</dbReference>
<evidence type="ECO:0000313" key="11">
    <source>
        <dbReference type="EMBL" id="KAG0561423.1"/>
    </source>
</evidence>
<protein>
    <submittedName>
        <fullName evidence="11">Uncharacterized protein</fullName>
    </submittedName>
</protein>